<sequence>MPDDHRVEVSPGVRVARVYDGPEPEDGARVLVDRLWPRGLAKDAAALDDWCKQIAPSTELRIWYGHDPARFDEFVSRYRDELDDPERVAALAELTERSRRGTLTLLTAVKALDISHAVVLARLISSHAA</sequence>
<organism evidence="1 2">
    <name type="scientific">Planotetraspora mira</name>
    <dbReference type="NCBI Taxonomy" id="58121"/>
    <lineage>
        <taxon>Bacteria</taxon>
        <taxon>Bacillati</taxon>
        <taxon>Actinomycetota</taxon>
        <taxon>Actinomycetes</taxon>
        <taxon>Streptosporangiales</taxon>
        <taxon>Streptosporangiaceae</taxon>
        <taxon>Planotetraspora</taxon>
    </lineage>
</organism>
<proteinExistence type="predicted"/>
<reference evidence="1 2" key="1">
    <citation type="submission" date="2021-01" db="EMBL/GenBank/DDBJ databases">
        <title>Whole genome shotgun sequence of Planotetraspora mira NBRC 15435.</title>
        <authorList>
            <person name="Komaki H."/>
            <person name="Tamura T."/>
        </authorList>
    </citation>
    <scope>NUCLEOTIDE SEQUENCE [LARGE SCALE GENOMIC DNA]</scope>
    <source>
        <strain evidence="1 2">NBRC 15435</strain>
    </source>
</reference>
<accession>A0A8J3TUR0</accession>
<dbReference type="AlphaFoldDB" id="A0A8J3TUR0"/>
<dbReference type="PANTHER" id="PTHR36849">
    <property type="entry name" value="CYTOPLASMIC PROTEIN-RELATED"/>
    <property type="match status" value="1"/>
</dbReference>
<evidence type="ECO:0000313" key="1">
    <source>
        <dbReference type="EMBL" id="GII32552.1"/>
    </source>
</evidence>
<dbReference type="InterPro" id="IPR052552">
    <property type="entry name" value="YeaO-like"/>
</dbReference>
<evidence type="ECO:0000313" key="2">
    <source>
        <dbReference type="Proteomes" id="UP000650628"/>
    </source>
</evidence>
<comment type="caution">
    <text evidence="1">The sequence shown here is derived from an EMBL/GenBank/DDBJ whole genome shotgun (WGS) entry which is preliminary data.</text>
</comment>
<dbReference type="EMBL" id="BOOO01000035">
    <property type="protein sequence ID" value="GII32552.1"/>
    <property type="molecule type" value="Genomic_DNA"/>
</dbReference>
<protein>
    <recommendedName>
        <fullName evidence="3">DUF488 family protein</fullName>
    </recommendedName>
</protein>
<keyword evidence="2" id="KW-1185">Reference proteome</keyword>
<dbReference type="RefSeq" id="WP_203956440.1">
    <property type="nucleotide sequence ID" value="NZ_BOOO01000035.1"/>
</dbReference>
<name>A0A8J3TUR0_9ACTN</name>
<dbReference type="PANTHER" id="PTHR36849:SF1">
    <property type="entry name" value="CYTOPLASMIC PROTEIN"/>
    <property type="match status" value="1"/>
</dbReference>
<evidence type="ECO:0008006" key="3">
    <source>
        <dbReference type="Google" id="ProtNLM"/>
    </source>
</evidence>
<gene>
    <name evidence="1" type="ORF">Pmi06nite_59940</name>
</gene>
<dbReference type="Pfam" id="PF22752">
    <property type="entry name" value="DUF488-N3i"/>
    <property type="match status" value="1"/>
</dbReference>
<dbReference type="Proteomes" id="UP000650628">
    <property type="component" value="Unassembled WGS sequence"/>
</dbReference>